<dbReference type="SUPFAM" id="SSF47090">
    <property type="entry name" value="PGBD-like"/>
    <property type="match status" value="1"/>
</dbReference>
<dbReference type="PANTHER" id="PTHR48104">
    <property type="entry name" value="METACASPASE-4"/>
    <property type="match status" value="1"/>
</dbReference>
<feature type="domain" description="Peptidase C14 caspase" evidence="2">
    <location>
        <begin position="123"/>
        <end position="418"/>
    </location>
</feature>
<evidence type="ECO:0000313" key="5">
    <source>
        <dbReference type="Proteomes" id="UP000252770"/>
    </source>
</evidence>
<feature type="region of interest" description="Disordered" evidence="1">
    <location>
        <begin position="296"/>
        <end position="315"/>
    </location>
</feature>
<dbReference type="SUPFAM" id="SSF52129">
    <property type="entry name" value="Caspase-like"/>
    <property type="match status" value="1"/>
</dbReference>
<dbReference type="Gene3D" id="3.40.50.1460">
    <property type="match status" value="1"/>
</dbReference>
<dbReference type="Pfam" id="PF01471">
    <property type="entry name" value="PG_binding_1"/>
    <property type="match status" value="1"/>
</dbReference>
<dbReference type="InterPro" id="IPR036365">
    <property type="entry name" value="PGBD-like_sf"/>
</dbReference>
<dbReference type="Pfam" id="PF00656">
    <property type="entry name" value="Peptidase_C14"/>
    <property type="match status" value="1"/>
</dbReference>
<feature type="domain" description="Peptidoglycan binding-like" evidence="3">
    <location>
        <begin position="37"/>
        <end position="94"/>
    </location>
</feature>
<dbReference type="Gene3D" id="1.10.101.10">
    <property type="entry name" value="PGBD-like superfamily/PGBD"/>
    <property type="match status" value="1"/>
</dbReference>
<name>A0A367YU67_9ACTN</name>
<dbReference type="Proteomes" id="UP000252770">
    <property type="component" value="Unassembled WGS sequence"/>
</dbReference>
<protein>
    <submittedName>
        <fullName evidence="4">Uncharacterized protein</fullName>
    </submittedName>
</protein>
<accession>A0A367YU67</accession>
<gene>
    <name evidence="4" type="ORF">DT076_10410</name>
</gene>
<organism evidence="4 5">
    <name type="scientific">Desertihabitans brevis</name>
    <dbReference type="NCBI Taxonomy" id="2268447"/>
    <lineage>
        <taxon>Bacteria</taxon>
        <taxon>Bacillati</taxon>
        <taxon>Actinomycetota</taxon>
        <taxon>Actinomycetes</taxon>
        <taxon>Propionibacteriales</taxon>
        <taxon>Propionibacteriaceae</taxon>
        <taxon>Desertihabitans</taxon>
    </lineage>
</organism>
<comment type="caution">
    <text evidence="4">The sequence shown here is derived from an EMBL/GenBank/DDBJ whole genome shotgun (WGS) entry which is preliminary data.</text>
</comment>
<keyword evidence="5" id="KW-1185">Reference proteome</keyword>
<dbReference type="InterPro" id="IPR050452">
    <property type="entry name" value="Metacaspase"/>
</dbReference>
<dbReference type="InterPro" id="IPR011600">
    <property type="entry name" value="Pept_C14_caspase"/>
</dbReference>
<dbReference type="AlphaFoldDB" id="A0A367YU67"/>
<dbReference type="GO" id="GO:0006508">
    <property type="term" value="P:proteolysis"/>
    <property type="evidence" value="ECO:0007669"/>
    <property type="project" value="InterPro"/>
</dbReference>
<dbReference type="GO" id="GO:0004197">
    <property type="term" value="F:cysteine-type endopeptidase activity"/>
    <property type="evidence" value="ECO:0007669"/>
    <property type="project" value="InterPro"/>
</dbReference>
<sequence length="449" mass="47087">MFQSHRFTRVVTASTHQRLLAAESNQRPISRGESHRGAVVAVQEALSSLNAGYLTGNEVDGYFGPRTFAAVDAFQREYGLVADGIVGRQTLGQLDSLFCGTVARDPIGIALHFGVDRVDPAHYGSEMLLPSCGNDARAMADLAGRLGYDTAVLIDSEATTEALYGLVGSAAEQLQAGDALLISFSGHGSQIPNESADAEADTMDETTCFHDRMLVDDELYALLRSLRPGVRAHVVFDSCHSGTAFKDLVDGRSADDVAAAHAVRVKSVMAATTPTSSQSLGTTTEDDVTPISTASLDRALDGEAPEKGAAPVGEEGRDEAVAELFGGLYADGLLGADKFTEGAQVYATHKQLYDAVRSAACTVPEGEPLPCTVTTLSACADHQTTPAGNPLSAFTFNLTSVWAGGGFPGSYDDLSRALRGRATPDATPQLNSYGSGGAVARVVERPFAF</sequence>
<dbReference type="InterPro" id="IPR029030">
    <property type="entry name" value="Caspase-like_dom_sf"/>
</dbReference>
<dbReference type="InterPro" id="IPR036366">
    <property type="entry name" value="PGBDSf"/>
</dbReference>
<reference evidence="4 5" key="1">
    <citation type="submission" date="2018-07" db="EMBL/GenBank/DDBJ databases">
        <title>Desertimonas flava gen. nov. sp. nov.</title>
        <authorList>
            <person name="Liu S."/>
        </authorList>
    </citation>
    <scope>NUCLEOTIDE SEQUENCE [LARGE SCALE GENOMIC DNA]</scope>
    <source>
        <strain evidence="4 5">16Sb5-5</strain>
    </source>
</reference>
<evidence type="ECO:0000259" key="3">
    <source>
        <dbReference type="Pfam" id="PF01471"/>
    </source>
</evidence>
<dbReference type="RefSeq" id="WP_114126625.1">
    <property type="nucleotide sequence ID" value="NZ_QOUI01000006.1"/>
</dbReference>
<dbReference type="InterPro" id="IPR002477">
    <property type="entry name" value="Peptidoglycan-bd-like"/>
</dbReference>
<dbReference type="GO" id="GO:0005737">
    <property type="term" value="C:cytoplasm"/>
    <property type="evidence" value="ECO:0007669"/>
    <property type="project" value="TreeGrafter"/>
</dbReference>
<dbReference type="PANTHER" id="PTHR48104:SF30">
    <property type="entry name" value="METACASPASE-1"/>
    <property type="match status" value="1"/>
</dbReference>
<proteinExistence type="predicted"/>
<evidence type="ECO:0000256" key="1">
    <source>
        <dbReference type="SAM" id="MobiDB-lite"/>
    </source>
</evidence>
<dbReference type="EMBL" id="QOUI01000006">
    <property type="protein sequence ID" value="RCK69307.1"/>
    <property type="molecule type" value="Genomic_DNA"/>
</dbReference>
<evidence type="ECO:0000259" key="2">
    <source>
        <dbReference type="Pfam" id="PF00656"/>
    </source>
</evidence>
<evidence type="ECO:0000313" key="4">
    <source>
        <dbReference type="EMBL" id="RCK69307.1"/>
    </source>
</evidence>